<keyword evidence="2" id="KW-1185">Reference proteome</keyword>
<sequence length="122" mass="13095">MREVQELPEPEPLLLPEYYSKTAAARKGVDEALGDFVKSGNILLRAARAHLAAIQGGESAIVFTTFLGGLEAASDSPVSAGLLDEKKEDSIRTSKQQSDILVMPSAFVPPQLKKVVGWHVPP</sequence>
<evidence type="ECO:0000313" key="1">
    <source>
        <dbReference type="EMBL" id="ROW16413.1"/>
    </source>
</evidence>
<reference evidence="1 2" key="1">
    <citation type="submission" date="2015-09" db="EMBL/GenBank/DDBJ databases">
        <title>Host preference determinants of Valsa canker pathogens revealed by comparative genomics.</title>
        <authorList>
            <person name="Yin Z."/>
            <person name="Huang L."/>
        </authorList>
    </citation>
    <scope>NUCLEOTIDE SEQUENCE [LARGE SCALE GENOMIC DNA]</scope>
    <source>
        <strain evidence="1 2">SXYLt</strain>
    </source>
</reference>
<gene>
    <name evidence="1" type="ORF">VPNG_02863</name>
</gene>
<dbReference type="Proteomes" id="UP000285146">
    <property type="component" value="Unassembled WGS sequence"/>
</dbReference>
<evidence type="ECO:0000313" key="2">
    <source>
        <dbReference type="Proteomes" id="UP000285146"/>
    </source>
</evidence>
<organism evidence="1 2">
    <name type="scientific">Cytospora leucostoma</name>
    <dbReference type="NCBI Taxonomy" id="1230097"/>
    <lineage>
        <taxon>Eukaryota</taxon>
        <taxon>Fungi</taxon>
        <taxon>Dikarya</taxon>
        <taxon>Ascomycota</taxon>
        <taxon>Pezizomycotina</taxon>
        <taxon>Sordariomycetes</taxon>
        <taxon>Sordariomycetidae</taxon>
        <taxon>Diaporthales</taxon>
        <taxon>Cytosporaceae</taxon>
        <taxon>Cytospora</taxon>
    </lineage>
</organism>
<dbReference type="InParanoid" id="A0A423XJ06"/>
<dbReference type="EMBL" id="LKEB01000005">
    <property type="protein sequence ID" value="ROW16413.1"/>
    <property type="molecule type" value="Genomic_DNA"/>
</dbReference>
<protein>
    <submittedName>
        <fullName evidence="1">Uncharacterized protein</fullName>
    </submittedName>
</protein>
<accession>A0A423XJ06</accession>
<name>A0A423XJ06_9PEZI</name>
<dbReference type="AlphaFoldDB" id="A0A423XJ06"/>
<comment type="caution">
    <text evidence="1">The sequence shown here is derived from an EMBL/GenBank/DDBJ whole genome shotgun (WGS) entry which is preliminary data.</text>
</comment>
<proteinExistence type="predicted"/>